<evidence type="ECO:0000313" key="5">
    <source>
        <dbReference type="Proteomes" id="UP000295341"/>
    </source>
</evidence>
<dbReference type="SUPFAM" id="SSF109604">
    <property type="entry name" value="HD-domain/PDEase-like"/>
    <property type="match status" value="1"/>
</dbReference>
<dbReference type="Gene3D" id="1.10.3210.10">
    <property type="entry name" value="Hypothetical protein af1432"/>
    <property type="match status" value="1"/>
</dbReference>
<keyword evidence="1" id="KW-0378">Hydrolase</keyword>
<dbReference type="GO" id="GO:0004309">
    <property type="term" value="F:exopolyphosphatase activity"/>
    <property type="evidence" value="ECO:0007669"/>
    <property type="project" value="TreeGrafter"/>
</dbReference>
<dbReference type="RefSeq" id="WP_133882164.1">
    <property type="nucleotide sequence ID" value="NZ_MWIN01000002.1"/>
</dbReference>
<dbReference type="AlphaFoldDB" id="A0A4R7P5V3"/>
<protein>
    <submittedName>
        <fullName evidence="4">Exopolyphosphatase/guanosine-5'-triphosphate, 3'-diphosphate pyrophosphatase</fullName>
    </submittedName>
</protein>
<feature type="domain" description="Ppx/GppA phosphatase N-terminal" evidence="2">
    <location>
        <begin position="29"/>
        <end position="310"/>
    </location>
</feature>
<keyword evidence="5" id="KW-1185">Reference proteome</keyword>
<evidence type="ECO:0000259" key="3">
    <source>
        <dbReference type="Pfam" id="PF21447"/>
    </source>
</evidence>
<dbReference type="OrthoDB" id="9793035at2"/>
<dbReference type="Pfam" id="PF02541">
    <property type="entry name" value="Ppx-GppA"/>
    <property type="match status" value="1"/>
</dbReference>
<evidence type="ECO:0000313" key="4">
    <source>
        <dbReference type="EMBL" id="TDU28631.1"/>
    </source>
</evidence>
<gene>
    <name evidence="4" type="ORF">DFR24_3006</name>
</gene>
<dbReference type="GO" id="GO:0006798">
    <property type="term" value="P:polyphosphate catabolic process"/>
    <property type="evidence" value="ECO:0007669"/>
    <property type="project" value="TreeGrafter"/>
</dbReference>
<sequence length="504" mass="56011">MPSPVSAGKDPSLQVAAVDLGSNSFHMLVARAHGSELQVIDRLREPVRLAAGLNPDRRLRPDAQARALDCLKRFGQRLRNLPGQRVRAVGTNTMRKLKRDADFHAAAEVALGHRIEIISGVEEARLVYGGVTHGMGLAKPRRLVVDIGGGSTEVIVGRGAEPRLMESVGLGCVVHQARFFEDGVITRARFRKARLAAQVGLEFLEHRYRKAGWDLAIGASGTVRGVWRVMREQGWADQELTRDGLEKVVSLVIERGHVDNIDFPALREDRRPVFAGGLAVLAGVFDSLQLKTLATSERALREGLVYDLLGRLSDQDMRDRAVQAMAKRYDVDLAHAEAVRTTALKLLKQVQGPWNLDPKPSAALLGWASSLHEIGLVIAHSQYHKHGEYILRNADLQGFSQTDQRMLACLVRLHRSKFSISALDELPSTFVESIQRLAILFRLAFLLHRSRTPDLMPPVRLKVDRRNLELGFTGKWLASHPLTQADLTEEAAHLETIQMRLRIA</sequence>
<dbReference type="PANTHER" id="PTHR30005:SF14">
    <property type="entry name" value="EXOPOLYPHOSPHATASE"/>
    <property type="match status" value="1"/>
</dbReference>
<evidence type="ECO:0000256" key="1">
    <source>
        <dbReference type="ARBA" id="ARBA00022801"/>
    </source>
</evidence>
<proteinExistence type="predicted"/>
<reference evidence="4 5" key="1">
    <citation type="submission" date="2019-03" db="EMBL/GenBank/DDBJ databases">
        <title>Genomic Encyclopedia of Type Strains, Phase IV (KMG-IV): sequencing the most valuable type-strain genomes for metagenomic binning, comparative biology and taxonomic classification.</title>
        <authorList>
            <person name="Goeker M."/>
        </authorList>
    </citation>
    <scope>NUCLEOTIDE SEQUENCE [LARGE SCALE GENOMIC DNA]</scope>
    <source>
        <strain evidence="4 5">DSM 26377</strain>
    </source>
</reference>
<accession>A0A4R7P5V3</accession>
<dbReference type="PIRSF" id="PIRSF001267">
    <property type="entry name" value="Pyrophosphatase_GppA_Ppx"/>
    <property type="match status" value="1"/>
</dbReference>
<dbReference type="InterPro" id="IPR030673">
    <property type="entry name" value="PyroPPase_GppA_Ppx"/>
</dbReference>
<dbReference type="Gene3D" id="3.30.420.150">
    <property type="entry name" value="Exopolyphosphatase. Domain 2"/>
    <property type="match status" value="1"/>
</dbReference>
<dbReference type="InterPro" id="IPR050273">
    <property type="entry name" value="GppA/Ppx_hydrolase"/>
</dbReference>
<organism evidence="4 5">
    <name type="scientific">Panacagrimonas perspica</name>
    <dbReference type="NCBI Taxonomy" id="381431"/>
    <lineage>
        <taxon>Bacteria</taxon>
        <taxon>Pseudomonadati</taxon>
        <taxon>Pseudomonadota</taxon>
        <taxon>Gammaproteobacteria</taxon>
        <taxon>Nevskiales</taxon>
        <taxon>Nevskiaceae</taxon>
        <taxon>Panacagrimonas</taxon>
    </lineage>
</organism>
<name>A0A4R7P5V3_9GAMM</name>
<dbReference type="Gene3D" id="3.30.420.40">
    <property type="match status" value="1"/>
</dbReference>
<dbReference type="EMBL" id="SOBT01000009">
    <property type="protein sequence ID" value="TDU28631.1"/>
    <property type="molecule type" value="Genomic_DNA"/>
</dbReference>
<feature type="domain" description="Ppx/GppA phosphatase C-terminal" evidence="3">
    <location>
        <begin position="318"/>
        <end position="490"/>
    </location>
</feature>
<dbReference type="FunFam" id="3.30.420.150:FF:000001">
    <property type="entry name" value="Guanosine-5'-triphosphate,3'-diphosphate pyrophosphatase"/>
    <property type="match status" value="1"/>
</dbReference>
<dbReference type="Proteomes" id="UP000295341">
    <property type="component" value="Unassembled WGS sequence"/>
</dbReference>
<dbReference type="InterPro" id="IPR048950">
    <property type="entry name" value="Ppx_GppA_C"/>
</dbReference>
<dbReference type="InterPro" id="IPR003695">
    <property type="entry name" value="Ppx_GppA_N"/>
</dbReference>
<evidence type="ECO:0000259" key="2">
    <source>
        <dbReference type="Pfam" id="PF02541"/>
    </source>
</evidence>
<dbReference type="PANTHER" id="PTHR30005">
    <property type="entry name" value="EXOPOLYPHOSPHATASE"/>
    <property type="match status" value="1"/>
</dbReference>
<dbReference type="Pfam" id="PF21447">
    <property type="entry name" value="Ppx-GppA_III"/>
    <property type="match status" value="1"/>
</dbReference>
<dbReference type="CDD" id="cd24053">
    <property type="entry name" value="ASKHA_NBD_EcPPX-GppA-like"/>
    <property type="match status" value="1"/>
</dbReference>
<dbReference type="FunFam" id="3.30.420.40:FF:000023">
    <property type="entry name" value="Guanosine-5'-triphosphate,3'-diphosphate pyrophosphatase"/>
    <property type="match status" value="1"/>
</dbReference>
<dbReference type="InterPro" id="IPR043129">
    <property type="entry name" value="ATPase_NBD"/>
</dbReference>
<dbReference type="SUPFAM" id="SSF53067">
    <property type="entry name" value="Actin-like ATPase domain"/>
    <property type="match status" value="2"/>
</dbReference>
<comment type="caution">
    <text evidence="4">The sequence shown here is derived from an EMBL/GenBank/DDBJ whole genome shotgun (WGS) entry which is preliminary data.</text>
</comment>